<comment type="caution">
    <text evidence="1">The sequence shown here is derived from an EMBL/GenBank/DDBJ whole genome shotgun (WGS) entry which is preliminary data.</text>
</comment>
<protein>
    <submittedName>
        <fullName evidence="1">Uncharacterized protein</fullName>
    </submittedName>
</protein>
<keyword evidence="2" id="KW-1185">Reference proteome</keyword>
<dbReference type="Proteomes" id="UP001054252">
    <property type="component" value="Unassembled WGS sequence"/>
</dbReference>
<dbReference type="AlphaFoldDB" id="A0AAV5LAJ3"/>
<name>A0AAV5LAJ3_9ROSI</name>
<sequence>MKPEAKVVVAAKEKRAKERKIPEEVKFSDPRRTAVPPPLKLESEESDKTSNCLTLWQVSHLFSA</sequence>
<reference evidence="1 2" key="1">
    <citation type="journal article" date="2021" name="Commun. Biol.">
        <title>The genome of Shorea leprosula (Dipterocarpaceae) highlights the ecological relevance of drought in aseasonal tropical rainforests.</title>
        <authorList>
            <person name="Ng K.K.S."/>
            <person name="Kobayashi M.J."/>
            <person name="Fawcett J.A."/>
            <person name="Hatakeyama M."/>
            <person name="Paape T."/>
            <person name="Ng C.H."/>
            <person name="Ang C.C."/>
            <person name="Tnah L.H."/>
            <person name="Lee C.T."/>
            <person name="Nishiyama T."/>
            <person name="Sese J."/>
            <person name="O'Brien M.J."/>
            <person name="Copetti D."/>
            <person name="Mohd Noor M.I."/>
            <person name="Ong R.C."/>
            <person name="Putra M."/>
            <person name="Sireger I.Z."/>
            <person name="Indrioko S."/>
            <person name="Kosugi Y."/>
            <person name="Izuno A."/>
            <person name="Isagi Y."/>
            <person name="Lee S.L."/>
            <person name="Shimizu K.K."/>
        </authorList>
    </citation>
    <scope>NUCLEOTIDE SEQUENCE [LARGE SCALE GENOMIC DNA]</scope>
    <source>
        <strain evidence="1">214</strain>
    </source>
</reference>
<evidence type="ECO:0000313" key="2">
    <source>
        <dbReference type="Proteomes" id="UP001054252"/>
    </source>
</evidence>
<gene>
    <name evidence="1" type="ORF">SLEP1_g42644</name>
</gene>
<proteinExistence type="predicted"/>
<accession>A0AAV5LAJ3</accession>
<evidence type="ECO:0000313" key="1">
    <source>
        <dbReference type="EMBL" id="GKV34255.1"/>
    </source>
</evidence>
<dbReference type="EMBL" id="BPVZ01000104">
    <property type="protein sequence ID" value="GKV34255.1"/>
    <property type="molecule type" value="Genomic_DNA"/>
</dbReference>
<organism evidence="1 2">
    <name type="scientific">Rubroshorea leprosula</name>
    <dbReference type="NCBI Taxonomy" id="152421"/>
    <lineage>
        <taxon>Eukaryota</taxon>
        <taxon>Viridiplantae</taxon>
        <taxon>Streptophyta</taxon>
        <taxon>Embryophyta</taxon>
        <taxon>Tracheophyta</taxon>
        <taxon>Spermatophyta</taxon>
        <taxon>Magnoliopsida</taxon>
        <taxon>eudicotyledons</taxon>
        <taxon>Gunneridae</taxon>
        <taxon>Pentapetalae</taxon>
        <taxon>rosids</taxon>
        <taxon>malvids</taxon>
        <taxon>Malvales</taxon>
        <taxon>Dipterocarpaceae</taxon>
        <taxon>Rubroshorea</taxon>
    </lineage>
</organism>